<keyword evidence="2" id="KW-0472">Membrane</keyword>
<proteinExistence type="predicted"/>
<evidence type="ECO:0000313" key="4">
    <source>
        <dbReference type="Proteomes" id="UP001596036"/>
    </source>
</evidence>
<sequence length="734" mass="80405">MNALLARLLRASRLRVLARVLAFALPAGIAATALAARLGGAPWSWAVLALCFVASALAVVTALRRIDTAWLARRLDARDPRMEDSAALLFADPAHCSPLQQLQRQRLEQRLQHATPPGLRPPWPTRAFITCGVLAIAVVAATALWPQRVAAPAAQRVQLQATAMPSRPGHTQVTGVRLDIAPPGYTRLPAHGENGFEAKVPEGAQVRWTLQLSPAPASAALAFHDGRRVPLVREGDRWIASRRIDKPLLYRIVLDDAPPLHPDRLYRIGAVADQPPQVRGIAPEDTLTLRREGQRAWTVSFEAEDDYGLAASAPLRITLAQGEGESIRFEERSLTLAGTGDATRRRYAHSFDLGALGLTPGSDFVVQLAVTDNRAAGPQTTRSASYILRWPPPEATETSGLDGLVKKALPAYFRSQRQIIIDSEALIAQRSKLSTDKFLERSDGIGVDQRLLRLRYGQFLGEESEGSPKRALPIAEEEDHAPAQPLLPTADAQDEADAARAQAQTQKPQDEHDHGESATAPAFGEAGDVLSEFGHTHDDAEAATLLDPETRRTLKAALDQMWQAELHLRQGRPDQALPFEYKALDYIKQVQQADRVYLARVGSELPPIDESRRLSGERANLAPRDDFLTATPSSPPLETLWRALEVPPGRDAPALDLDGVERWLRANERRVPDALGVIAAIDGVRNDAECVPCRETLRSRLWPLLRRPPAPPTPRAKPDRGGQAYLEALQEQAR</sequence>
<evidence type="ECO:0008006" key="5">
    <source>
        <dbReference type="Google" id="ProtNLM"/>
    </source>
</evidence>
<keyword evidence="4" id="KW-1185">Reference proteome</keyword>
<organism evidence="3 4">
    <name type="scientific">Lysobacter yangpyeongensis</name>
    <dbReference type="NCBI Taxonomy" id="346182"/>
    <lineage>
        <taxon>Bacteria</taxon>
        <taxon>Pseudomonadati</taxon>
        <taxon>Pseudomonadota</taxon>
        <taxon>Gammaproteobacteria</taxon>
        <taxon>Lysobacterales</taxon>
        <taxon>Lysobacteraceae</taxon>
        <taxon>Lysobacter</taxon>
    </lineage>
</organism>
<evidence type="ECO:0000256" key="2">
    <source>
        <dbReference type="SAM" id="Phobius"/>
    </source>
</evidence>
<protein>
    <recommendedName>
        <fullName evidence="5">DUF4175 domain-containing protein</fullName>
    </recommendedName>
</protein>
<evidence type="ECO:0000313" key="3">
    <source>
        <dbReference type="EMBL" id="MFC5569257.1"/>
    </source>
</evidence>
<name>A0ABW0SJR8_9GAMM</name>
<keyword evidence="2" id="KW-1133">Transmembrane helix</keyword>
<comment type="caution">
    <text evidence="3">The sequence shown here is derived from an EMBL/GenBank/DDBJ whole genome shotgun (WGS) entry which is preliminary data.</text>
</comment>
<accession>A0ABW0SJR8</accession>
<dbReference type="RefSeq" id="WP_386753233.1">
    <property type="nucleotide sequence ID" value="NZ_JBHSNM010000001.1"/>
</dbReference>
<feature type="region of interest" description="Disordered" evidence="1">
    <location>
        <begin position="492"/>
        <end position="521"/>
    </location>
</feature>
<gene>
    <name evidence="3" type="ORF">ACFPN1_04130</name>
</gene>
<reference evidence="4" key="1">
    <citation type="journal article" date="2019" name="Int. J. Syst. Evol. Microbiol.">
        <title>The Global Catalogue of Microorganisms (GCM) 10K type strain sequencing project: providing services to taxonomists for standard genome sequencing and annotation.</title>
        <authorList>
            <consortium name="The Broad Institute Genomics Platform"/>
            <consortium name="The Broad Institute Genome Sequencing Center for Infectious Disease"/>
            <person name="Wu L."/>
            <person name="Ma J."/>
        </authorList>
    </citation>
    <scope>NUCLEOTIDE SEQUENCE [LARGE SCALE GENOMIC DNA]</scope>
    <source>
        <strain evidence="4">KACC 11407</strain>
    </source>
</reference>
<feature type="transmembrane region" description="Helical" evidence="2">
    <location>
        <begin position="127"/>
        <end position="145"/>
    </location>
</feature>
<feature type="transmembrane region" description="Helical" evidence="2">
    <location>
        <begin position="45"/>
        <end position="63"/>
    </location>
</feature>
<evidence type="ECO:0000256" key="1">
    <source>
        <dbReference type="SAM" id="MobiDB-lite"/>
    </source>
</evidence>
<dbReference type="EMBL" id="JBHSNM010000001">
    <property type="protein sequence ID" value="MFC5569257.1"/>
    <property type="molecule type" value="Genomic_DNA"/>
</dbReference>
<keyword evidence="2" id="KW-0812">Transmembrane</keyword>
<dbReference type="Proteomes" id="UP001596036">
    <property type="component" value="Unassembled WGS sequence"/>
</dbReference>